<protein>
    <submittedName>
        <fullName evidence="1">Uncharacterized protein</fullName>
    </submittedName>
</protein>
<sequence length="268" mass="29817">MSAQAIQDKYSKVLAELSYAGSLYNDPNVKYNGTDKLWGQHIEEVYKGKTLKEVFYQTDSNGNIVTDSSGTPQLNQEIFIANDPQNDALQSRLINNPEYFAETMDKYHFAGSTSTIRGDNGKYVEYQKAQTLVVADENSSTFIPKGTNFTNSQGTNDIGTDLEIPFIITQYQTENASFAKEFINQEDPKNRKNENPILDSEQISNFNVVDHSLGENGGDAIAVTLIEANHNVMRSVSYEGAASKAEFERFSVQQFEDGIKRGTGWVAA</sequence>
<name>A0A0B6D223_9GAMM</name>
<evidence type="ECO:0000313" key="2">
    <source>
        <dbReference type="Proteomes" id="UP000031830"/>
    </source>
</evidence>
<gene>
    <name evidence="1" type="ORF">LA55_1752</name>
</gene>
<organism evidence="1 2">
    <name type="scientific">Francisella philomiragia</name>
    <dbReference type="NCBI Taxonomy" id="28110"/>
    <lineage>
        <taxon>Bacteria</taxon>
        <taxon>Pseudomonadati</taxon>
        <taxon>Pseudomonadota</taxon>
        <taxon>Gammaproteobacteria</taxon>
        <taxon>Thiotrichales</taxon>
        <taxon>Francisellaceae</taxon>
        <taxon>Francisella</taxon>
    </lineage>
</organism>
<dbReference type="Proteomes" id="UP000031830">
    <property type="component" value="Chromosome"/>
</dbReference>
<dbReference type="KEGG" id="fpz:LA55_1752"/>
<accession>A0A0B6D223</accession>
<dbReference type="AlphaFoldDB" id="A0A0B6D223"/>
<evidence type="ECO:0000313" key="1">
    <source>
        <dbReference type="EMBL" id="AJI52896.1"/>
    </source>
</evidence>
<dbReference type="RefSeq" id="WP_044526804.1">
    <property type="nucleotide sequence ID" value="NZ_CP009440.1"/>
</dbReference>
<reference evidence="1 2" key="1">
    <citation type="journal article" date="2015" name="Genome Announc.">
        <title>Genome sequencing of 18 francisella strains to aid in assay development and testing.</title>
        <authorList>
            <person name="Johnson S.L."/>
            <person name="Daligault H.E."/>
            <person name="Davenport K.W."/>
            <person name="Coyne S.R."/>
            <person name="Frey K.G."/>
            <person name="Koroleva G.I."/>
            <person name="Broomall S.M."/>
            <person name="Bishop-Lilly K.A."/>
            <person name="Bruce D.C."/>
            <person name="Chertkov O."/>
            <person name="Freitas T."/>
            <person name="Jaissle J."/>
            <person name="Ladner J.T."/>
            <person name="Rosenzweig C.N."/>
            <person name="Gibbons H.S."/>
            <person name="Palacios G.F."/>
            <person name="Redden C.L."/>
            <person name="Xu Y."/>
            <person name="Minogue T.D."/>
            <person name="Chain P.S."/>
        </authorList>
    </citation>
    <scope>NUCLEOTIDE SEQUENCE [LARGE SCALE GENOMIC DNA]</scope>
    <source>
        <strain evidence="1 2">GA01-2794</strain>
    </source>
</reference>
<proteinExistence type="predicted"/>
<dbReference type="EMBL" id="CP009440">
    <property type="protein sequence ID" value="AJI52896.1"/>
    <property type="molecule type" value="Genomic_DNA"/>
</dbReference>